<reference evidence="1 2" key="1">
    <citation type="journal article" date="2016" name="Nat. Commun.">
        <title>Thousands of microbial genomes shed light on interconnected biogeochemical processes in an aquifer system.</title>
        <authorList>
            <person name="Anantharaman K."/>
            <person name="Brown C.T."/>
            <person name="Hug L.A."/>
            <person name="Sharon I."/>
            <person name="Castelle C.J."/>
            <person name="Probst A.J."/>
            <person name="Thomas B.C."/>
            <person name="Singh A."/>
            <person name="Wilkins M.J."/>
            <person name="Karaoz U."/>
            <person name="Brodie E.L."/>
            <person name="Williams K.H."/>
            <person name="Hubbard S.S."/>
            <person name="Banfield J.F."/>
        </authorList>
    </citation>
    <scope>NUCLEOTIDE SEQUENCE [LARGE SCALE GENOMIC DNA]</scope>
</reference>
<dbReference type="InterPro" id="IPR045397">
    <property type="entry name" value="TumE-like"/>
</dbReference>
<dbReference type="Proteomes" id="UP000178435">
    <property type="component" value="Unassembled WGS sequence"/>
</dbReference>
<organism evidence="1 2">
    <name type="scientific">Candidatus Schekmanbacteria bacterium RBG_16_38_11</name>
    <dbReference type="NCBI Taxonomy" id="1817880"/>
    <lineage>
        <taxon>Bacteria</taxon>
        <taxon>Candidatus Schekmaniibacteriota</taxon>
    </lineage>
</organism>
<protein>
    <submittedName>
        <fullName evidence="1">Uncharacterized protein</fullName>
    </submittedName>
</protein>
<proteinExistence type="predicted"/>
<dbReference type="EMBL" id="MGDF01000168">
    <property type="protein sequence ID" value="OGL43901.1"/>
    <property type="molecule type" value="Genomic_DNA"/>
</dbReference>
<dbReference type="Pfam" id="PF20126">
    <property type="entry name" value="TumE"/>
    <property type="match status" value="1"/>
</dbReference>
<comment type="caution">
    <text evidence="1">The sequence shown here is derived from an EMBL/GenBank/DDBJ whole genome shotgun (WGS) entry which is preliminary data.</text>
</comment>
<accession>A0A1F7RR02</accession>
<name>A0A1F7RR02_9BACT</name>
<evidence type="ECO:0000313" key="2">
    <source>
        <dbReference type="Proteomes" id="UP000178435"/>
    </source>
</evidence>
<sequence length="117" mass="13728">MQIKDYLNKILEILSTNPFVESQSFSFEERPPSTARITGIITFTNSTRLNFKEFIAIESGDVVILKYGYNYSDENGSLIFRYDNALDPKAKKLSTYPEHKHIFKKYYLPKDQLLKKY</sequence>
<dbReference type="AlphaFoldDB" id="A0A1F7RR02"/>
<evidence type="ECO:0000313" key="1">
    <source>
        <dbReference type="EMBL" id="OGL43901.1"/>
    </source>
</evidence>
<gene>
    <name evidence="1" type="ORF">A2149_05150</name>
</gene>